<gene>
    <name evidence="2" type="ORF">HNP82_001682</name>
</gene>
<dbReference type="SUPFAM" id="SSF53850">
    <property type="entry name" value="Periplasmic binding protein-like II"/>
    <property type="match status" value="1"/>
</dbReference>
<sequence>MKLKKILTMGLSLSLLAGIAAGCQSVAAGDTTANTSGQAGTAADASQADASGDVTWSENLLDPENPVTVKFYSYSYASPAFGTGFQTMMDNFNNGVGKEKGVILEFVADDTGTKAETDVKAGQQVDIVQAYFAGIDGDRDTLGISAFEDVFPQEELDAHFEGIPENCLNLGKVDDKMYGLAFTFSTPMLYINGDLLEQAGIDPTQAPADWDELYDWCVQIKEATGKYGLALSPSNSTGWVTDSILYSNGAKVLNDDRTAVEFASEKGIQAFETWKKFYTDGVAVGGTDTEAMQAFASGEAAMHIQSTSVYTSFVSAAETAGWTLYGYPMPGFNGQASVPTNSGSAIVVRPDSEQKAQAIWEVIKYVTGDEGYTIITSEIGYLPLRPYLAEDENYLKDFVDANPIIAANIERLADVQPATIWPGDHAAELTTLYADMSTKALTTDADVAQTLQEYQDQMNQYIQQ</sequence>
<dbReference type="InterPro" id="IPR050490">
    <property type="entry name" value="Bact_solute-bd_prot1"/>
</dbReference>
<name>A0A7W8HA92_9FIRM</name>
<dbReference type="PANTHER" id="PTHR43649">
    <property type="entry name" value="ARABINOSE-BINDING PROTEIN-RELATED"/>
    <property type="match status" value="1"/>
</dbReference>
<dbReference type="EMBL" id="JACHFW010000005">
    <property type="protein sequence ID" value="MBB5264555.1"/>
    <property type="molecule type" value="Genomic_DNA"/>
</dbReference>
<accession>A0A7W8HA92</accession>
<dbReference type="AlphaFoldDB" id="A0A7W8HA92"/>
<dbReference type="Proteomes" id="UP000543642">
    <property type="component" value="Unassembled WGS sequence"/>
</dbReference>
<dbReference type="InterPro" id="IPR006059">
    <property type="entry name" value="SBP"/>
</dbReference>
<feature type="signal peptide" evidence="1">
    <location>
        <begin position="1"/>
        <end position="28"/>
    </location>
</feature>
<dbReference type="PROSITE" id="PS51257">
    <property type="entry name" value="PROKAR_LIPOPROTEIN"/>
    <property type="match status" value="1"/>
</dbReference>
<dbReference type="Pfam" id="PF13416">
    <property type="entry name" value="SBP_bac_8"/>
    <property type="match status" value="1"/>
</dbReference>
<keyword evidence="1" id="KW-0732">Signal</keyword>
<reference evidence="2 3" key="1">
    <citation type="submission" date="2020-08" db="EMBL/GenBank/DDBJ databases">
        <title>Genomic Encyclopedia of Type Strains, Phase IV (KMG-IV): sequencing the most valuable type-strain genomes for metagenomic binning, comparative biology and taxonomic classification.</title>
        <authorList>
            <person name="Goeker M."/>
        </authorList>
    </citation>
    <scope>NUCLEOTIDE SEQUENCE [LARGE SCALE GENOMIC DNA]</scope>
    <source>
        <strain evidence="2 3">DSM 106146</strain>
    </source>
</reference>
<keyword evidence="3" id="KW-1185">Reference proteome</keyword>
<evidence type="ECO:0000256" key="1">
    <source>
        <dbReference type="SAM" id="SignalP"/>
    </source>
</evidence>
<evidence type="ECO:0000313" key="2">
    <source>
        <dbReference type="EMBL" id="MBB5264555.1"/>
    </source>
</evidence>
<keyword evidence="2" id="KW-0813">Transport</keyword>
<keyword evidence="2" id="KW-0762">Sugar transport</keyword>
<organism evidence="2 3">
    <name type="scientific">Catenibacillus scindens</name>
    <dbReference type="NCBI Taxonomy" id="673271"/>
    <lineage>
        <taxon>Bacteria</taxon>
        <taxon>Bacillati</taxon>
        <taxon>Bacillota</taxon>
        <taxon>Clostridia</taxon>
        <taxon>Lachnospirales</taxon>
        <taxon>Lachnospiraceae</taxon>
        <taxon>Catenibacillus</taxon>
    </lineage>
</organism>
<dbReference type="Gene3D" id="3.40.190.10">
    <property type="entry name" value="Periplasmic binding protein-like II"/>
    <property type="match status" value="1"/>
</dbReference>
<protein>
    <submittedName>
        <fullName evidence="2">Multiple sugar transport system substrate-binding protein</fullName>
    </submittedName>
</protein>
<proteinExistence type="predicted"/>
<feature type="chain" id="PRO_5039037079" evidence="1">
    <location>
        <begin position="29"/>
        <end position="464"/>
    </location>
</feature>
<dbReference type="PANTHER" id="PTHR43649:SF12">
    <property type="entry name" value="DIACETYLCHITOBIOSE BINDING PROTEIN DASA"/>
    <property type="match status" value="1"/>
</dbReference>
<comment type="caution">
    <text evidence="2">The sequence shown here is derived from an EMBL/GenBank/DDBJ whole genome shotgun (WGS) entry which is preliminary data.</text>
</comment>
<dbReference type="RefSeq" id="WP_183773222.1">
    <property type="nucleotide sequence ID" value="NZ_JACHFW010000005.1"/>
</dbReference>
<evidence type="ECO:0000313" key="3">
    <source>
        <dbReference type="Proteomes" id="UP000543642"/>
    </source>
</evidence>